<name>A0A197KF11_9FUNG</name>
<accession>A0A197KF11</accession>
<dbReference type="EMBL" id="KV442016">
    <property type="protein sequence ID" value="OAQ34974.1"/>
    <property type="molecule type" value="Genomic_DNA"/>
</dbReference>
<gene>
    <name evidence="1" type="ORF">K457DRAFT_14176</name>
</gene>
<proteinExistence type="predicted"/>
<sequence length="123" mass="14959">MSKLLAPQEALETAKTFLILNLFDDTDEEDLEQEEREDWQDLALINYAIAARNRYVDRPISNRKQDDYFFKKKWYYYNDDEFLQKFRTTRYGFAAIMDLIQWNTIFTNKSNLAQTHPAWQLWQ</sequence>
<reference evidence="1 2" key="1">
    <citation type="submission" date="2016-05" db="EMBL/GenBank/DDBJ databases">
        <title>Genome sequencing reveals origins of a unique bacterial endosymbiosis in the earliest lineages of terrestrial Fungi.</title>
        <authorList>
            <consortium name="DOE Joint Genome Institute"/>
            <person name="Uehling J."/>
            <person name="Gryganskyi A."/>
            <person name="Hameed K."/>
            <person name="Tschaplinski T."/>
            <person name="Misztal P."/>
            <person name="Wu S."/>
            <person name="Desiro A."/>
            <person name="Vande Pol N."/>
            <person name="Du Z.-Y."/>
            <person name="Zienkiewicz A."/>
            <person name="Zienkiewicz K."/>
            <person name="Morin E."/>
            <person name="Tisserant E."/>
            <person name="Splivallo R."/>
            <person name="Hainaut M."/>
            <person name="Henrissat B."/>
            <person name="Ohm R."/>
            <person name="Kuo A."/>
            <person name="Yan J."/>
            <person name="Lipzen A."/>
            <person name="Nolan M."/>
            <person name="Labutti K."/>
            <person name="Barry K."/>
            <person name="Goldstein A."/>
            <person name="Labbe J."/>
            <person name="Schadt C."/>
            <person name="Tuskan G."/>
            <person name="Grigoriev I."/>
            <person name="Martin F."/>
            <person name="Vilgalys R."/>
            <person name="Bonito G."/>
        </authorList>
    </citation>
    <scope>NUCLEOTIDE SEQUENCE [LARGE SCALE GENOMIC DNA]</scope>
    <source>
        <strain evidence="1 2">AG-77</strain>
    </source>
</reference>
<organism evidence="1 2">
    <name type="scientific">Linnemannia elongata AG-77</name>
    <dbReference type="NCBI Taxonomy" id="1314771"/>
    <lineage>
        <taxon>Eukaryota</taxon>
        <taxon>Fungi</taxon>
        <taxon>Fungi incertae sedis</taxon>
        <taxon>Mucoromycota</taxon>
        <taxon>Mortierellomycotina</taxon>
        <taxon>Mortierellomycetes</taxon>
        <taxon>Mortierellales</taxon>
        <taxon>Mortierellaceae</taxon>
        <taxon>Linnemannia</taxon>
    </lineage>
</organism>
<evidence type="ECO:0000313" key="1">
    <source>
        <dbReference type="EMBL" id="OAQ34974.1"/>
    </source>
</evidence>
<evidence type="ECO:0000313" key="2">
    <source>
        <dbReference type="Proteomes" id="UP000078512"/>
    </source>
</evidence>
<keyword evidence="2" id="KW-1185">Reference proteome</keyword>
<dbReference type="OrthoDB" id="2445244at2759"/>
<dbReference type="Proteomes" id="UP000078512">
    <property type="component" value="Unassembled WGS sequence"/>
</dbReference>
<dbReference type="AlphaFoldDB" id="A0A197KF11"/>
<protein>
    <submittedName>
        <fullName evidence="1">Uncharacterized protein</fullName>
    </submittedName>
</protein>